<dbReference type="PANTHER" id="PTHR43261:SF1">
    <property type="entry name" value="RIBOSOME-RELEASING FACTOR 2, MITOCHONDRIAL"/>
    <property type="match status" value="1"/>
</dbReference>
<dbReference type="EMBL" id="CAKE01000022">
    <property type="protein sequence ID" value="CCI82355.1"/>
    <property type="molecule type" value="Genomic_DNA"/>
</dbReference>
<protein>
    <submittedName>
        <fullName evidence="6">Elongation factor G</fullName>
    </submittedName>
</protein>
<dbReference type="PRINTS" id="PR01037">
    <property type="entry name" value="TCRTETOQM"/>
</dbReference>
<dbReference type="PRINTS" id="PR00315">
    <property type="entry name" value="ELONGATNFCT"/>
</dbReference>
<dbReference type="InterPro" id="IPR035650">
    <property type="entry name" value="Tet_C"/>
</dbReference>
<dbReference type="Gene3D" id="3.30.70.240">
    <property type="match status" value="1"/>
</dbReference>
<dbReference type="InterPro" id="IPR000795">
    <property type="entry name" value="T_Tr_GTP-bd_dom"/>
</dbReference>
<dbReference type="SMART" id="SM00838">
    <property type="entry name" value="EFG_C"/>
    <property type="match status" value="1"/>
</dbReference>
<evidence type="ECO:0000256" key="3">
    <source>
        <dbReference type="ARBA" id="ARBA00023134"/>
    </source>
</evidence>
<keyword evidence="6" id="KW-0251">Elongation factor</keyword>
<comment type="caution">
    <text evidence="6">The sequence shown here is derived from an EMBL/GenBank/DDBJ whole genome shotgun (WGS) entry which is preliminary data.</text>
</comment>
<dbReference type="RefSeq" id="WP_008471418.1">
    <property type="nucleotide sequence ID" value="NZ_AYZP01000006.1"/>
</dbReference>
<dbReference type="GO" id="GO:0032790">
    <property type="term" value="P:ribosome disassembly"/>
    <property type="evidence" value="ECO:0007669"/>
    <property type="project" value="TreeGrafter"/>
</dbReference>
<dbReference type="Pfam" id="PF03764">
    <property type="entry name" value="EFG_IV"/>
    <property type="match status" value="1"/>
</dbReference>
<dbReference type="PANTHER" id="PTHR43261">
    <property type="entry name" value="TRANSLATION ELONGATION FACTOR G-RELATED"/>
    <property type="match status" value="1"/>
</dbReference>
<dbReference type="InterPro" id="IPR035647">
    <property type="entry name" value="EFG_III/V"/>
</dbReference>
<proteinExistence type="predicted"/>
<dbReference type="InterPro" id="IPR005225">
    <property type="entry name" value="Small_GTP-bd"/>
</dbReference>
<dbReference type="GO" id="GO:0003746">
    <property type="term" value="F:translation elongation factor activity"/>
    <property type="evidence" value="ECO:0007669"/>
    <property type="project" value="UniProtKB-KW"/>
</dbReference>
<dbReference type="STRING" id="1423758.FC41_GL001723"/>
<dbReference type="Gene3D" id="2.40.30.10">
    <property type="entry name" value="Translation factors"/>
    <property type="match status" value="1"/>
</dbReference>
<dbReference type="InterPro" id="IPR020568">
    <property type="entry name" value="Ribosomal_Su5_D2-typ_SF"/>
</dbReference>
<dbReference type="NCBIfam" id="TIGR00231">
    <property type="entry name" value="small_GTP"/>
    <property type="match status" value="1"/>
</dbReference>
<dbReference type="GO" id="GO:0046677">
    <property type="term" value="P:response to antibiotic"/>
    <property type="evidence" value="ECO:0007669"/>
    <property type="project" value="UniProtKB-KW"/>
</dbReference>
<keyword evidence="3" id="KW-0342">GTP-binding</keyword>
<dbReference type="SMART" id="SM00889">
    <property type="entry name" value="EFG_IV"/>
    <property type="match status" value="1"/>
</dbReference>
<reference evidence="6 7" key="1">
    <citation type="submission" date="2012-06" db="EMBL/GenBank/DDBJ databases">
        <title>Draft Genome Sequence of Lactobacillus hominis Strain CRBIP 24.179T, isolated from human intestine.</title>
        <authorList>
            <person name="Cousin S."/>
            <person name="Ma L."/>
            <person name="Bizet C."/>
            <person name="Loux V."/>
            <person name="Bouchier C."/>
            <person name="Clermont D."/>
            <person name="Creno S."/>
        </authorList>
    </citation>
    <scope>NUCLEOTIDE SEQUENCE [LARGE SCALE GENOMIC DNA]</scope>
    <source>
        <strain evidence="7">CRBIP 24.179T</strain>
    </source>
</reference>
<evidence type="ECO:0000256" key="2">
    <source>
        <dbReference type="ARBA" id="ARBA00022917"/>
    </source>
</evidence>
<dbReference type="eggNOG" id="COG0480">
    <property type="taxonomic scope" value="Bacteria"/>
</dbReference>
<dbReference type="AlphaFoldDB" id="I7KHR7"/>
<keyword evidence="2" id="KW-0648">Protein biosynthesis</keyword>
<dbReference type="SUPFAM" id="SSF54980">
    <property type="entry name" value="EF-G C-terminal domain-like"/>
    <property type="match status" value="2"/>
</dbReference>
<dbReference type="InterPro" id="IPR027417">
    <property type="entry name" value="P-loop_NTPase"/>
</dbReference>
<dbReference type="GO" id="GO:0005525">
    <property type="term" value="F:GTP binding"/>
    <property type="evidence" value="ECO:0007669"/>
    <property type="project" value="UniProtKB-KW"/>
</dbReference>
<dbReference type="SUPFAM" id="SSF52540">
    <property type="entry name" value="P-loop containing nucleoside triphosphate hydrolases"/>
    <property type="match status" value="1"/>
</dbReference>
<dbReference type="CDD" id="cd03711">
    <property type="entry name" value="Tet_C"/>
    <property type="match status" value="1"/>
</dbReference>
<dbReference type="InterPro" id="IPR014721">
    <property type="entry name" value="Ribsml_uS5_D2-typ_fold_subgr"/>
</dbReference>
<feature type="domain" description="Tr-type G" evidence="5">
    <location>
        <begin position="1"/>
        <end position="226"/>
    </location>
</feature>
<dbReference type="Gene3D" id="3.40.50.300">
    <property type="entry name" value="P-loop containing nucleotide triphosphate hydrolases"/>
    <property type="match status" value="1"/>
</dbReference>
<keyword evidence="7" id="KW-1185">Reference proteome</keyword>
<keyword evidence="1" id="KW-0547">Nucleotide-binding</keyword>
<name>I7KHR7_9LACO</name>
<evidence type="ECO:0000259" key="5">
    <source>
        <dbReference type="PROSITE" id="PS51722"/>
    </source>
</evidence>
<keyword evidence="4" id="KW-0046">Antibiotic resistance</keyword>
<dbReference type="Pfam" id="PF00679">
    <property type="entry name" value="EFG_C"/>
    <property type="match status" value="1"/>
</dbReference>
<dbReference type="PROSITE" id="PS51722">
    <property type="entry name" value="G_TR_2"/>
    <property type="match status" value="1"/>
</dbReference>
<evidence type="ECO:0000256" key="4">
    <source>
        <dbReference type="ARBA" id="ARBA00023251"/>
    </source>
</evidence>
<dbReference type="OrthoDB" id="9801591at2"/>
<dbReference type="Pfam" id="PF00009">
    <property type="entry name" value="GTP_EFTU"/>
    <property type="match status" value="1"/>
</dbReference>
<sequence length="642" mass="72024">MKELITGILAHVDAGKTTLSESLLYTAGNLRKLGRVDNGDAFLDSDSLEKKLGITIFSHEAQLQMPDMHLTLLDTPGHIDFASQTQQVLTALDYAILVIAASDGVTSYTKTLWHLLEKYQIPTFIFVNKMDMAGSDKGQSLSEIQKSLNQNCIDFSNEDDAFYENIAASDEKTLEKYLDTGSVSEDAIQNLISQRKVFPVYFGSALKLENIKQFLAGIQEWSLQPQYGSAFGARVFKISHDKKGQRLTWIKVAGGQLKAKSEILPDQKIDQLRNYNGEKFEIVPVAKRGQVVAATGLTSTYPGQGLGKEKDRIENSLRPVLTYKLNTLDNDINVCLEKLRILEDEDPSLHVTWSEHLQEIHVQIMGQVQLEILEQIMQERFDLHIQFEEGNILYAETITNKIEAVGHFEPLRHYAEVHLLLEPGQPGSGLQFENKCSLEVLTKNWQHQIMTALQAKEHLGVLISAPITDMKITLIGGRGSNVHTVGGDFRQAAWRAVRQGLMELRAQNSLKLLEPWYDFRLEIPQDQVGRAMNDIQKMGGQFETPQTINDQAVLTGSAPVEQMRDYATSVRTYTHGQGNLECVVKGYFDCHNAQTIISNKNYDPESDLENTPNSVFCSHGAGHTVVWQDVPQAAQFPYQYPL</sequence>
<evidence type="ECO:0000313" key="6">
    <source>
        <dbReference type="EMBL" id="CCI82355.1"/>
    </source>
</evidence>
<accession>I7KHR7</accession>
<evidence type="ECO:0000256" key="1">
    <source>
        <dbReference type="ARBA" id="ARBA00022741"/>
    </source>
</evidence>
<dbReference type="Gene3D" id="3.30.230.10">
    <property type="match status" value="1"/>
</dbReference>
<evidence type="ECO:0000313" key="7">
    <source>
        <dbReference type="Proteomes" id="UP000009320"/>
    </source>
</evidence>
<dbReference type="GeneID" id="82847568"/>
<dbReference type="SUPFAM" id="SSF54211">
    <property type="entry name" value="Ribosomal protein S5 domain 2-like"/>
    <property type="match status" value="1"/>
</dbReference>
<dbReference type="GO" id="GO:0003924">
    <property type="term" value="F:GTPase activity"/>
    <property type="evidence" value="ECO:0007669"/>
    <property type="project" value="InterPro"/>
</dbReference>
<gene>
    <name evidence="6" type="ORF">BN55_04475</name>
</gene>
<dbReference type="SUPFAM" id="SSF50447">
    <property type="entry name" value="Translation proteins"/>
    <property type="match status" value="1"/>
</dbReference>
<dbReference type="InterPro" id="IPR005517">
    <property type="entry name" value="Transl_elong_EFG/EF2_IV"/>
</dbReference>
<dbReference type="InterPro" id="IPR000640">
    <property type="entry name" value="EFG_V-like"/>
</dbReference>
<dbReference type="Gene3D" id="3.30.70.870">
    <property type="entry name" value="Elongation Factor G (Translational Gtpase), domain 3"/>
    <property type="match status" value="1"/>
</dbReference>
<dbReference type="Proteomes" id="UP000009320">
    <property type="component" value="Unassembled WGS sequence"/>
</dbReference>
<dbReference type="InterPro" id="IPR009000">
    <property type="entry name" value="Transl_B-barrel_sf"/>
</dbReference>
<dbReference type="PATRIC" id="fig|1423758.3.peg.1756"/>
<organism evidence="6 7">
    <name type="scientific">Lactobacillus hominis DSM 23910 = CRBIP 24.179</name>
    <dbReference type="NCBI Taxonomy" id="1423758"/>
    <lineage>
        <taxon>Bacteria</taxon>
        <taxon>Bacillati</taxon>
        <taxon>Bacillota</taxon>
        <taxon>Bacilli</taxon>
        <taxon>Lactobacillales</taxon>
        <taxon>Lactobacillaceae</taxon>
        <taxon>Lactobacillus</taxon>
    </lineage>
</organism>